<protein>
    <recommendedName>
        <fullName evidence="3">EGF-like domain-containing protein</fullName>
    </recommendedName>
</protein>
<evidence type="ECO:0000259" key="3">
    <source>
        <dbReference type="PROSITE" id="PS01186"/>
    </source>
</evidence>
<dbReference type="PANTHER" id="PTHR39069:SF1">
    <property type="entry name" value="ECDYSONE-INDUCIBLE GENE E1, ISOFORM A"/>
    <property type="match status" value="1"/>
</dbReference>
<evidence type="ECO:0000313" key="4">
    <source>
        <dbReference type="EMBL" id="CAL1271024.1"/>
    </source>
</evidence>
<keyword evidence="5" id="KW-1185">Reference proteome</keyword>
<feature type="disulfide bond" evidence="2">
    <location>
        <begin position="347"/>
        <end position="365"/>
    </location>
</feature>
<feature type="disulfide bond" evidence="2">
    <location>
        <begin position="441"/>
        <end position="456"/>
    </location>
</feature>
<evidence type="ECO:0000256" key="2">
    <source>
        <dbReference type="PROSITE-ProRule" id="PRU00124"/>
    </source>
</evidence>
<sequence length="464" mass="52183">MGVDFCLRSDIKKMTVCFSSLSLVTILWVLSCLFLQSSYGFQKRGRASHVMRGFDMLPHSIELFQPCRSSFECLLYIPHSHCDWNTKVCTCQPYHVSYNNTMCLPVSLLGYGCILDSQCQVKVKNSICVDGICECRPDFVPLRKDKCLPPAKVEDYCLNDRQCKMASSYSYCKYIIPRIYGKCKCPLGYLVTEDGACLPHLGNECKQHQDCEQVTPNSFCLRSGKSAYCECREGYQVSKNGIRCQRVEPHPEEFVVQLTSLGKPCKHSDDCQARDPYSMCRNGTCDCISPDDSCGARNTGCHPDTFQCQSGYCISWYFVCDNQKNCPDNSDEDQCIPFNCPKQAFQCDDGTCLSKSLVCNGQWECPDGSDEARCYTGIPCDRNAFRCKNGQCLPQYTFCNAEQDCADGSDELDEVCERGDYCPRDSFQCDNKRCRSSAILCSGLDGCGDNSDETNCEVCYCKKP</sequence>
<accession>A0AAV1ZIU6</accession>
<dbReference type="CDD" id="cd00112">
    <property type="entry name" value="LDLa"/>
    <property type="match status" value="4"/>
</dbReference>
<dbReference type="PROSITE" id="PS50068">
    <property type="entry name" value="LDLRA_2"/>
    <property type="match status" value="4"/>
</dbReference>
<comment type="caution">
    <text evidence="2">Lacks conserved residue(s) required for the propagation of feature annotation.</text>
</comment>
<feature type="disulfide bond" evidence="2">
    <location>
        <begin position="422"/>
        <end position="434"/>
    </location>
</feature>
<dbReference type="Gene3D" id="2.10.25.10">
    <property type="entry name" value="Laminin"/>
    <property type="match status" value="1"/>
</dbReference>
<reference evidence="4 5" key="1">
    <citation type="submission" date="2024-04" db="EMBL/GenBank/DDBJ databases">
        <authorList>
            <person name="Rising A."/>
            <person name="Reimegard J."/>
            <person name="Sonavane S."/>
            <person name="Akerstrom W."/>
            <person name="Nylinder S."/>
            <person name="Hedman E."/>
            <person name="Kallberg Y."/>
        </authorList>
    </citation>
    <scope>NUCLEOTIDE SEQUENCE [LARGE SCALE GENOMIC DNA]</scope>
</reference>
<evidence type="ECO:0000313" key="5">
    <source>
        <dbReference type="Proteomes" id="UP001497382"/>
    </source>
</evidence>
<dbReference type="PROSITE" id="PS01186">
    <property type="entry name" value="EGF_2"/>
    <property type="match status" value="1"/>
</dbReference>
<feature type="disulfide bond" evidence="2">
    <location>
        <begin position="387"/>
        <end position="405"/>
    </location>
</feature>
<feature type="disulfide bond" evidence="2">
    <location>
        <begin position="359"/>
        <end position="374"/>
    </location>
</feature>
<dbReference type="Pfam" id="PF01683">
    <property type="entry name" value="EB"/>
    <property type="match status" value="1"/>
</dbReference>
<proteinExistence type="predicted"/>
<dbReference type="PROSITE" id="PS01209">
    <property type="entry name" value="LDLRA_1"/>
    <property type="match status" value="2"/>
</dbReference>
<feature type="disulfide bond" evidence="2">
    <location>
        <begin position="320"/>
        <end position="335"/>
    </location>
</feature>
<dbReference type="Proteomes" id="UP001497382">
    <property type="component" value="Unassembled WGS sequence"/>
</dbReference>
<feature type="disulfide bond" evidence="2">
    <location>
        <begin position="301"/>
        <end position="313"/>
    </location>
</feature>
<dbReference type="AlphaFoldDB" id="A0AAV1ZIU6"/>
<organism evidence="4 5">
    <name type="scientific">Larinioides sclopetarius</name>
    <dbReference type="NCBI Taxonomy" id="280406"/>
    <lineage>
        <taxon>Eukaryota</taxon>
        <taxon>Metazoa</taxon>
        <taxon>Ecdysozoa</taxon>
        <taxon>Arthropoda</taxon>
        <taxon>Chelicerata</taxon>
        <taxon>Arachnida</taxon>
        <taxon>Araneae</taxon>
        <taxon>Araneomorphae</taxon>
        <taxon>Entelegynae</taxon>
        <taxon>Araneoidea</taxon>
        <taxon>Araneidae</taxon>
        <taxon>Larinioides</taxon>
    </lineage>
</organism>
<keyword evidence="1 2" id="KW-1015">Disulfide bond</keyword>
<dbReference type="InterPro" id="IPR006149">
    <property type="entry name" value="EB_dom"/>
</dbReference>
<dbReference type="InterPro" id="IPR023415">
    <property type="entry name" value="LDLR_class-A_CS"/>
</dbReference>
<feature type="disulfide bond" evidence="2">
    <location>
        <begin position="308"/>
        <end position="326"/>
    </location>
</feature>
<dbReference type="SMART" id="SM00192">
    <property type="entry name" value="LDLa"/>
    <property type="match status" value="4"/>
</dbReference>
<dbReference type="PRINTS" id="PR00261">
    <property type="entry name" value="LDLRECEPTOR"/>
</dbReference>
<dbReference type="PANTHER" id="PTHR39069">
    <property type="entry name" value="ECDYSONE-INDUCIBLE GENE E1, ISOFORM A"/>
    <property type="match status" value="1"/>
</dbReference>
<evidence type="ECO:0000256" key="1">
    <source>
        <dbReference type="ARBA" id="ARBA00023157"/>
    </source>
</evidence>
<dbReference type="InterPro" id="IPR000742">
    <property type="entry name" value="EGF"/>
</dbReference>
<name>A0AAV1ZIU6_9ARAC</name>
<dbReference type="SUPFAM" id="SSF57424">
    <property type="entry name" value="LDL receptor-like module"/>
    <property type="match status" value="4"/>
</dbReference>
<feature type="disulfide bond" evidence="2">
    <location>
        <begin position="340"/>
        <end position="352"/>
    </location>
</feature>
<dbReference type="EMBL" id="CAXIEN010000052">
    <property type="protein sequence ID" value="CAL1271024.1"/>
    <property type="molecule type" value="Genomic_DNA"/>
</dbReference>
<feature type="disulfide bond" evidence="2">
    <location>
        <begin position="429"/>
        <end position="447"/>
    </location>
</feature>
<dbReference type="InterPro" id="IPR002172">
    <property type="entry name" value="LDrepeatLR_classA_rpt"/>
</dbReference>
<comment type="caution">
    <text evidence="4">The sequence shown here is derived from an EMBL/GenBank/DDBJ whole genome shotgun (WGS) entry which is preliminary data.</text>
</comment>
<gene>
    <name evidence="4" type="ORF">LARSCL_LOCUS5614</name>
</gene>
<feature type="disulfide bond" evidence="2">
    <location>
        <begin position="380"/>
        <end position="392"/>
    </location>
</feature>
<dbReference type="Gene3D" id="4.10.400.10">
    <property type="entry name" value="Low-density Lipoprotein Receptor"/>
    <property type="match status" value="4"/>
</dbReference>
<dbReference type="Pfam" id="PF00057">
    <property type="entry name" value="Ldl_recept_a"/>
    <property type="match status" value="3"/>
</dbReference>
<feature type="domain" description="EGF-like" evidence="3">
    <location>
        <begin position="229"/>
        <end position="244"/>
    </location>
</feature>
<dbReference type="InterPro" id="IPR036055">
    <property type="entry name" value="LDL_receptor-like_sf"/>
</dbReference>